<dbReference type="OrthoDB" id="9802764at2"/>
<dbReference type="Pfam" id="PF12796">
    <property type="entry name" value="Ank_2"/>
    <property type="match status" value="1"/>
</dbReference>
<keyword evidence="1" id="KW-0040">ANK repeat</keyword>
<dbReference type="InterPro" id="IPR057679">
    <property type="entry name" value="DUF7919"/>
</dbReference>
<dbReference type="PROSITE" id="PS50088">
    <property type="entry name" value="ANK_REPEAT"/>
    <property type="match status" value="1"/>
</dbReference>
<evidence type="ECO:0000313" key="4">
    <source>
        <dbReference type="Proteomes" id="UP000316330"/>
    </source>
</evidence>
<feature type="repeat" description="ANK" evidence="1">
    <location>
        <begin position="194"/>
        <end position="226"/>
    </location>
</feature>
<dbReference type="InterPro" id="IPR036770">
    <property type="entry name" value="Ankyrin_rpt-contain_sf"/>
</dbReference>
<sequence length="316" mass="35942">MPAKHGILKLTDILLMNGELLMTVYYKDLTYYSLHHFENAQNIGWINGVNVYKKGIVSSDFIENLRLYTIKSFNEIRGNVNCSLCSDKFTTLGLSEIRVISKDGKNKYASPSMIIHYVTEHHYCPPEEFIRAVIDGPKPGSNEYQEYERRYNIECLWGESDEIIDNSEKLRNGIINNDRKMINDNSTLCNIITKDGSLINVAIKSGNVEMVNDLIQLGADLNKFNGIELNNAVLESENEIVKLLLSKNIKIDVSTPKLNPLFTAIRKGNYDASKLLLENGVDAKIKYTNEFMKDMDAVTLAKHCKQDSIIELLEKY</sequence>
<dbReference type="AlphaFoldDB" id="A0A559J506"/>
<protein>
    <submittedName>
        <fullName evidence="3">Ankyrin repeat domain-containing protein</fullName>
    </submittedName>
</protein>
<name>A0A559J506_9BACL</name>
<evidence type="ECO:0000259" key="2">
    <source>
        <dbReference type="Pfam" id="PF25535"/>
    </source>
</evidence>
<dbReference type="SMART" id="SM00248">
    <property type="entry name" value="ANK"/>
    <property type="match status" value="2"/>
</dbReference>
<gene>
    <name evidence="3" type="ORF">FPZ45_24610</name>
</gene>
<dbReference type="EMBL" id="VNJJ01000028">
    <property type="protein sequence ID" value="TVX94896.1"/>
    <property type="molecule type" value="Genomic_DNA"/>
</dbReference>
<keyword evidence="4" id="KW-1185">Reference proteome</keyword>
<reference evidence="3 4" key="1">
    <citation type="submission" date="2019-07" db="EMBL/GenBank/DDBJ databases">
        <authorList>
            <person name="Kim J."/>
        </authorList>
    </citation>
    <scope>NUCLEOTIDE SEQUENCE [LARGE SCALE GENOMIC DNA]</scope>
    <source>
        <strain evidence="3 4">G13</strain>
    </source>
</reference>
<feature type="domain" description="DUF7919" evidence="2">
    <location>
        <begin position="24"/>
        <end position="133"/>
    </location>
</feature>
<organism evidence="3 4">
    <name type="scientific">Cohnella terricola</name>
    <dbReference type="NCBI Taxonomy" id="1289167"/>
    <lineage>
        <taxon>Bacteria</taxon>
        <taxon>Bacillati</taxon>
        <taxon>Bacillota</taxon>
        <taxon>Bacilli</taxon>
        <taxon>Bacillales</taxon>
        <taxon>Paenibacillaceae</taxon>
        <taxon>Cohnella</taxon>
    </lineage>
</organism>
<dbReference type="Proteomes" id="UP000316330">
    <property type="component" value="Unassembled WGS sequence"/>
</dbReference>
<comment type="caution">
    <text evidence="3">The sequence shown here is derived from an EMBL/GenBank/DDBJ whole genome shotgun (WGS) entry which is preliminary data.</text>
</comment>
<dbReference type="Gene3D" id="1.25.40.20">
    <property type="entry name" value="Ankyrin repeat-containing domain"/>
    <property type="match status" value="1"/>
</dbReference>
<evidence type="ECO:0000256" key="1">
    <source>
        <dbReference type="PROSITE-ProRule" id="PRU00023"/>
    </source>
</evidence>
<evidence type="ECO:0000313" key="3">
    <source>
        <dbReference type="EMBL" id="TVX94896.1"/>
    </source>
</evidence>
<dbReference type="SUPFAM" id="SSF48403">
    <property type="entry name" value="Ankyrin repeat"/>
    <property type="match status" value="1"/>
</dbReference>
<accession>A0A559J506</accession>
<proteinExistence type="predicted"/>
<dbReference type="Pfam" id="PF25535">
    <property type="entry name" value="DUF7919"/>
    <property type="match status" value="1"/>
</dbReference>
<dbReference type="InterPro" id="IPR002110">
    <property type="entry name" value="Ankyrin_rpt"/>
</dbReference>